<name>A0ACC1PSE6_9PEZI</name>
<keyword evidence="2" id="KW-1185">Reference proteome</keyword>
<evidence type="ECO:0000313" key="2">
    <source>
        <dbReference type="Proteomes" id="UP001143856"/>
    </source>
</evidence>
<protein>
    <submittedName>
        <fullName evidence="1">Uncharacterized protein</fullName>
    </submittedName>
</protein>
<sequence length="247" mass="27593">MGLFKHAFQELLTRHLMGNETYEAEDVNVFEISGPPEQLSTFQSFVVKVDDVKGWLSSIHQGENQQRVDNPSLRVMLGSGLTREKGEYTGRGVGMGDAKPKPTKPFLRDDYDLLEQAFLLPKTTMIPLTGEPGPLRGHFDVYQGLREDGKPIFDRKFDELHDLEISSGQTGIGMTGAKQLGRCDDPQLPLAILGVTQVAMAIESYIKGHLLTVESMCKELEAFPHLLPEPERARAREHNDLIAQHLD</sequence>
<accession>A0ACC1PSE6</accession>
<comment type="caution">
    <text evidence="1">The sequence shown here is derived from an EMBL/GenBank/DDBJ whole genome shotgun (WGS) entry which is preliminary data.</text>
</comment>
<reference evidence="1" key="1">
    <citation type="submission" date="2022-10" db="EMBL/GenBank/DDBJ databases">
        <title>Genome Sequence of Xylaria curta.</title>
        <authorList>
            <person name="Buettner E."/>
        </authorList>
    </citation>
    <scope>NUCLEOTIDE SEQUENCE</scope>
    <source>
        <strain evidence="1">Babe10</strain>
    </source>
</reference>
<proteinExistence type="predicted"/>
<gene>
    <name evidence="1" type="ORF">NUW58_g65</name>
</gene>
<organism evidence="1 2">
    <name type="scientific">Xylaria curta</name>
    <dbReference type="NCBI Taxonomy" id="42375"/>
    <lineage>
        <taxon>Eukaryota</taxon>
        <taxon>Fungi</taxon>
        <taxon>Dikarya</taxon>
        <taxon>Ascomycota</taxon>
        <taxon>Pezizomycotina</taxon>
        <taxon>Sordariomycetes</taxon>
        <taxon>Xylariomycetidae</taxon>
        <taxon>Xylariales</taxon>
        <taxon>Xylariaceae</taxon>
        <taxon>Xylaria</taxon>
    </lineage>
</organism>
<dbReference type="EMBL" id="JAPDGR010000005">
    <property type="protein sequence ID" value="KAJ2999214.1"/>
    <property type="molecule type" value="Genomic_DNA"/>
</dbReference>
<dbReference type="Proteomes" id="UP001143856">
    <property type="component" value="Unassembled WGS sequence"/>
</dbReference>
<evidence type="ECO:0000313" key="1">
    <source>
        <dbReference type="EMBL" id="KAJ2999214.1"/>
    </source>
</evidence>